<dbReference type="Proteomes" id="UP000177625">
    <property type="component" value="Unassembled WGS sequence"/>
</dbReference>
<accession>A0A1E1MWS5</accession>
<protein>
    <recommendedName>
        <fullName evidence="3">Reverse transcriptase Ty1/copia-type domain-containing protein</fullName>
    </recommendedName>
</protein>
<sequence length="61" mass="7339">MRISPDPKRILIKKDPKVVIYELKSYKEAINILKTRWVYKIKDSESKYYESKARFVAKGFK</sequence>
<dbReference type="EMBL" id="FJVC01001159">
    <property type="protein sequence ID" value="CZT53528.1"/>
    <property type="molecule type" value="Genomic_DNA"/>
</dbReference>
<dbReference type="AlphaFoldDB" id="A0A1E1MWS5"/>
<gene>
    <name evidence="1" type="ORF">RSE6_15151</name>
</gene>
<evidence type="ECO:0008006" key="3">
    <source>
        <dbReference type="Google" id="ProtNLM"/>
    </source>
</evidence>
<name>A0A1E1MWS5_RHYSE</name>
<evidence type="ECO:0000313" key="1">
    <source>
        <dbReference type="EMBL" id="CZT53528.1"/>
    </source>
</evidence>
<organism evidence="1 2">
    <name type="scientific">Rhynchosporium secalis</name>
    <name type="common">Barley scald fungus</name>
    <dbReference type="NCBI Taxonomy" id="38038"/>
    <lineage>
        <taxon>Eukaryota</taxon>
        <taxon>Fungi</taxon>
        <taxon>Dikarya</taxon>
        <taxon>Ascomycota</taxon>
        <taxon>Pezizomycotina</taxon>
        <taxon>Leotiomycetes</taxon>
        <taxon>Helotiales</taxon>
        <taxon>Ploettnerulaceae</taxon>
        <taxon>Rhynchosporium</taxon>
    </lineage>
</organism>
<keyword evidence="2" id="KW-1185">Reference proteome</keyword>
<evidence type="ECO:0000313" key="2">
    <source>
        <dbReference type="Proteomes" id="UP000177625"/>
    </source>
</evidence>
<reference evidence="2" key="1">
    <citation type="submission" date="2016-03" db="EMBL/GenBank/DDBJ databases">
        <authorList>
            <person name="Guldener U."/>
        </authorList>
    </citation>
    <scope>NUCLEOTIDE SEQUENCE [LARGE SCALE GENOMIC DNA]</scope>
</reference>
<proteinExistence type="predicted"/>